<dbReference type="AlphaFoldDB" id="A0A5B0N5H3"/>
<organism evidence="2 3">
    <name type="scientific">Puccinia graminis f. sp. tritici</name>
    <dbReference type="NCBI Taxonomy" id="56615"/>
    <lineage>
        <taxon>Eukaryota</taxon>
        <taxon>Fungi</taxon>
        <taxon>Dikarya</taxon>
        <taxon>Basidiomycota</taxon>
        <taxon>Pucciniomycotina</taxon>
        <taxon>Pucciniomycetes</taxon>
        <taxon>Pucciniales</taxon>
        <taxon>Pucciniaceae</taxon>
        <taxon>Puccinia</taxon>
    </lineage>
</organism>
<feature type="signal peptide" evidence="1">
    <location>
        <begin position="1"/>
        <end position="25"/>
    </location>
</feature>
<evidence type="ECO:0000313" key="2">
    <source>
        <dbReference type="EMBL" id="KAA1084491.1"/>
    </source>
</evidence>
<gene>
    <name evidence="2" type="ORF">PGT21_029263</name>
</gene>
<dbReference type="Proteomes" id="UP000324748">
    <property type="component" value="Unassembled WGS sequence"/>
</dbReference>
<evidence type="ECO:0000256" key="1">
    <source>
        <dbReference type="SAM" id="SignalP"/>
    </source>
</evidence>
<comment type="caution">
    <text evidence="2">The sequence shown here is derived from an EMBL/GenBank/DDBJ whole genome shotgun (WGS) entry which is preliminary data.</text>
</comment>
<dbReference type="OrthoDB" id="10300256at2759"/>
<name>A0A5B0N5H3_PUCGR</name>
<protein>
    <submittedName>
        <fullName evidence="2">Uncharacterized protein</fullName>
    </submittedName>
</protein>
<sequence>MRFNLLSFSVLRLLAASVLLPGVLAGITVEETALKLPHSPDAPSSQEIHENDLGKIIHQTVNRVLDDLIICSQKEDTGIGAGPLPWDPPYFCIGRFTPQRELIGKHPAFEVIGKTFGYRALYLTLADKSERDHMDRILDSQPEEIWNTISKIDQLCTNIFQPATRTVTGEMILKNTEIFQNQFVNIFNALYSEEIERMIPEDKESTLMTPSAAIQNFHQKVIAIEEWNQKASILKLHTKLDQALEDHYDKIARCKSPIKRWDPNEQLIEEWNPKDLISSLYPKLDTLFLLIAHYYHPQLYLRPYHPPSEDWNQEKLILNLPTKLELFPQGLSSYLEYRHDTYSLLKKNWDQRALILEFHHKLDKLLCFLPRRAHSESSTEHDKKRLSGGLQCFDWLFRFF</sequence>
<keyword evidence="3" id="KW-1185">Reference proteome</keyword>
<feature type="chain" id="PRO_5022801938" evidence="1">
    <location>
        <begin position="26"/>
        <end position="400"/>
    </location>
</feature>
<evidence type="ECO:0000313" key="3">
    <source>
        <dbReference type="Proteomes" id="UP000324748"/>
    </source>
</evidence>
<proteinExistence type="predicted"/>
<accession>A0A5B0N5H3</accession>
<reference evidence="2 3" key="1">
    <citation type="submission" date="2019-05" db="EMBL/GenBank/DDBJ databases">
        <title>Emergence of the Ug99 lineage of the wheat stem rust pathogen through somatic hybridization.</title>
        <authorList>
            <person name="Li F."/>
            <person name="Upadhyaya N.M."/>
            <person name="Sperschneider J."/>
            <person name="Matny O."/>
            <person name="Nguyen-Phuc H."/>
            <person name="Mago R."/>
            <person name="Raley C."/>
            <person name="Miller M.E."/>
            <person name="Silverstein K.A.T."/>
            <person name="Henningsen E."/>
            <person name="Hirsch C.D."/>
            <person name="Visser B."/>
            <person name="Pretorius Z.A."/>
            <person name="Steffenson B.J."/>
            <person name="Schwessinger B."/>
            <person name="Dodds P.N."/>
            <person name="Figueroa M."/>
        </authorList>
    </citation>
    <scope>NUCLEOTIDE SEQUENCE [LARGE SCALE GENOMIC DNA]</scope>
    <source>
        <strain evidence="2">21-0</strain>
    </source>
</reference>
<keyword evidence="1" id="KW-0732">Signal</keyword>
<dbReference type="EMBL" id="VSWC01000118">
    <property type="protein sequence ID" value="KAA1084491.1"/>
    <property type="molecule type" value="Genomic_DNA"/>
</dbReference>